<dbReference type="PANTHER" id="PTHR47197">
    <property type="entry name" value="PROTEIN NIRF"/>
    <property type="match status" value="1"/>
</dbReference>
<sequence>MILKGKILVANTGDDTLTFIDFDNKKTETIDLKRNILINNRKNIRLEGCFIGPYDLVTNGRGYIYITNVYDNSIFKMDLKNNNIVDILAVGSYPTCIKYFNDHLFITNTDSNSISIIDEEDFSLVENIPVGEKPTYIEIDEENMNIYVVNSNGYSIDLISLKGNEHRNIKLSNNPIKINIFENQIYILSNVNNGVTDNSHISIIDLETYEEKSSIQVEGIYSNMLKINGSEIIFITNMDNGYLCRMDIERKNLLSKTYLKGMPNKLEWNRENILFITNILTNTLTLFDIEVNRVIVNILVGKEPNGILALN</sequence>
<dbReference type="Proteomes" id="UP000245423">
    <property type="component" value="Chromosome 1"/>
</dbReference>
<evidence type="ECO:0008006" key="3">
    <source>
        <dbReference type="Google" id="ProtNLM"/>
    </source>
</evidence>
<proteinExistence type="predicted"/>
<evidence type="ECO:0000313" key="2">
    <source>
        <dbReference type="Proteomes" id="UP000245423"/>
    </source>
</evidence>
<reference evidence="1 2" key="1">
    <citation type="submission" date="2016-11" db="EMBL/GenBank/DDBJ databases">
        <authorList>
            <person name="Manzoor S."/>
        </authorList>
    </citation>
    <scope>NUCLEOTIDE SEQUENCE [LARGE SCALE GENOMIC DNA]</scope>
    <source>
        <strain evidence="1">Clostridium ultunense strain Esp</strain>
    </source>
</reference>
<dbReference type="EMBL" id="LT669839">
    <property type="protein sequence ID" value="SHD78576.1"/>
    <property type="molecule type" value="Genomic_DNA"/>
</dbReference>
<organism evidence="1 2">
    <name type="scientific">[Clostridium] ultunense Esp</name>
    <dbReference type="NCBI Taxonomy" id="1288971"/>
    <lineage>
        <taxon>Bacteria</taxon>
        <taxon>Bacillati</taxon>
        <taxon>Bacillota</taxon>
        <taxon>Tissierellia</taxon>
        <taxon>Tissierellales</taxon>
        <taxon>Tepidimicrobiaceae</taxon>
        <taxon>Schnuerera</taxon>
    </lineage>
</organism>
<dbReference type="InterPro" id="IPR015943">
    <property type="entry name" value="WD40/YVTN_repeat-like_dom_sf"/>
</dbReference>
<dbReference type="PANTHER" id="PTHR47197:SF3">
    <property type="entry name" value="DIHYDRO-HEME D1 DEHYDROGENASE"/>
    <property type="match status" value="1"/>
</dbReference>
<dbReference type="Gene3D" id="2.130.10.10">
    <property type="entry name" value="YVTN repeat-like/Quinoprotein amine dehydrogenase"/>
    <property type="match status" value="2"/>
</dbReference>
<name>A0A1M4PSW8_9FIRM</name>
<gene>
    <name evidence="1" type="ORF">CUESP1_3251</name>
</gene>
<dbReference type="InterPro" id="IPR051200">
    <property type="entry name" value="Host-pathogen_enzymatic-act"/>
</dbReference>
<dbReference type="OrthoDB" id="1706639at2"/>
<keyword evidence="2" id="KW-1185">Reference proteome</keyword>
<dbReference type="SUPFAM" id="SSF101898">
    <property type="entry name" value="NHL repeat"/>
    <property type="match status" value="1"/>
</dbReference>
<protein>
    <recommendedName>
        <fullName evidence="3">40-residue YVTN family beta-propeller repeat protein</fullName>
    </recommendedName>
</protein>
<evidence type="ECO:0000313" key="1">
    <source>
        <dbReference type="EMBL" id="SHD78576.1"/>
    </source>
</evidence>
<accession>A0A1M4PSW8</accession>
<dbReference type="AlphaFoldDB" id="A0A1M4PSW8"/>
<dbReference type="RefSeq" id="WP_025642665.1">
    <property type="nucleotide sequence ID" value="NZ_LT669839.1"/>
</dbReference>